<dbReference type="EMBL" id="BOLY01000008">
    <property type="protein sequence ID" value="GIZ48705.1"/>
    <property type="molecule type" value="Genomic_DNA"/>
</dbReference>
<evidence type="ECO:0000256" key="5">
    <source>
        <dbReference type="ARBA" id="ARBA00022786"/>
    </source>
</evidence>
<evidence type="ECO:0000259" key="7">
    <source>
        <dbReference type="PROSITE" id="PS51873"/>
    </source>
</evidence>
<keyword evidence="3" id="KW-0677">Repeat</keyword>
<dbReference type="GeneID" id="68297330"/>
<organism evidence="8 9">
    <name type="scientific">Cercospora kikuchii</name>
    <dbReference type="NCBI Taxonomy" id="84275"/>
    <lineage>
        <taxon>Eukaryota</taxon>
        <taxon>Fungi</taxon>
        <taxon>Dikarya</taxon>
        <taxon>Ascomycota</taxon>
        <taxon>Pezizomycotina</taxon>
        <taxon>Dothideomycetes</taxon>
        <taxon>Dothideomycetidae</taxon>
        <taxon>Mycosphaerellales</taxon>
        <taxon>Mycosphaerellaceae</taxon>
        <taxon>Cercospora</taxon>
    </lineage>
</organism>
<evidence type="ECO:0000256" key="3">
    <source>
        <dbReference type="ARBA" id="ARBA00022737"/>
    </source>
</evidence>
<keyword evidence="4" id="KW-0863">Zinc-finger</keyword>
<evidence type="ECO:0000313" key="8">
    <source>
        <dbReference type="EMBL" id="GIZ48705.1"/>
    </source>
</evidence>
<dbReference type="OrthoDB" id="3650714at2759"/>
<evidence type="ECO:0000256" key="1">
    <source>
        <dbReference type="ARBA" id="ARBA00022679"/>
    </source>
</evidence>
<dbReference type="AlphaFoldDB" id="A0A9P3FLC5"/>
<name>A0A9P3FLC5_9PEZI</name>
<keyword evidence="1" id="KW-0808">Transferase</keyword>
<comment type="caution">
    <text evidence="8">The sequence shown here is derived from an EMBL/GenBank/DDBJ whole genome shotgun (WGS) entry which is preliminary data.</text>
</comment>
<dbReference type="InterPro" id="IPR044066">
    <property type="entry name" value="TRIAD_supradom"/>
</dbReference>
<keyword evidence="6" id="KW-0862">Zinc</keyword>
<dbReference type="Gene3D" id="1.20.120.1750">
    <property type="match status" value="1"/>
</dbReference>
<dbReference type="Proteomes" id="UP000825890">
    <property type="component" value="Unassembled WGS sequence"/>
</dbReference>
<proteinExistence type="predicted"/>
<evidence type="ECO:0000313" key="9">
    <source>
        <dbReference type="Proteomes" id="UP000825890"/>
    </source>
</evidence>
<accession>A0A9P3FLC5</accession>
<dbReference type="GO" id="GO:0016567">
    <property type="term" value="P:protein ubiquitination"/>
    <property type="evidence" value="ECO:0007669"/>
    <property type="project" value="InterPro"/>
</dbReference>
<dbReference type="GO" id="GO:0004842">
    <property type="term" value="F:ubiquitin-protein transferase activity"/>
    <property type="evidence" value="ECO:0007669"/>
    <property type="project" value="InterPro"/>
</dbReference>
<evidence type="ECO:0000256" key="4">
    <source>
        <dbReference type="ARBA" id="ARBA00022771"/>
    </source>
</evidence>
<protein>
    <recommendedName>
        <fullName evidence="7">RING-type domain-containing protein</fullName>
    </recommendedName>
</protein>
<sequence length="481" mass="54649">MDNFLVTNIPPNTPMSDSGPTLFECVVCTDECQWPPTLEIFGHCMCKECFDRGMKPQFENHLKNEFCAPKWEGDVIHFDSVKANFTPEFIREYKLKMDEYAVFPNRRIYCAGRNGEPCGAFIGSKDEMPAAAACLKCGALTCAGCSSSLNPRASYKHDCQEQKEDTSAMDGLQRGKDFQACPECATPCQLMDGCNHITCELTACGCEFCFICGEHAMEGQGHWDVGKPCPKYNHPDDGNAMFEPTGLDPGLPLGGDPNEWPIHPDDGNAMFMPPAIQRDRWPNHPDGLPADPFLDWPETQDIQQADADMDILFTEVTRDLNDRRVLNDPGQPEEILRRVDRQKLDEIESAVSNIFQVAAHQGQAQPWMHMLVDFTTILSPLLQIYTLQSAPEEVRQAWTRYRRATANDLDRTITVTGVHEVRERFPGLLLIVNRWLFADNDEEGRQEHFRLSLEEMRAEKNQRIQVIQQEVNRLLFGNQRR</sequence>
<dbReference type="CDD" id="cd20336">
    <property type="entry name" value="Rcat_RBR"/>
    <property type="match status" value="1"/>
</dbReference>
<dbReference type="PROSITE" id="PS51873">
    <property type="entry name" value="TRIAD"/>
    <property type="match status" value="1"/>
</dbReference>
<dbReference type="PANTHER" id="PTHR11685">
    <property type="entry name" value="RBR FAMILY RING FINGER AND IBR DOMAIN-CONTAINING"/>
    <property type="match status" value="1"/>
</dbReference>
<keyword evidence="2" id="KW-0479">Metal-binding</keyword>
<dbReference type="GO" id="GO:0008270">
    <property type="term" value="F:zinc ion binding"/>
    <property type="evidence" value="ECO:0007669"/>
    <property type="project" value="UniProtKB-KW"/>
</dbReference>
<evidence type="ECO:0000256" key="2">
    <source>
        <dbReference type="ARBA" id="ARBA00022723"/>
    </source>
</evidence>
<reference evidence="8 9" key="1">
    <citation type="submission" date="2021-01" db="EMBL/GenBank/DDBJ databases">
        <title>Cercospora kikuchii MAFF 305040 whole genome shotgun sequence.</title>
        <authorList>
            <person name="Kashiwa T."/>
            <person name="Suzuki T."/>
        </authorList>
    </citation>
    <scope>NUCLEOTIDE SEQUENCE [LARGE SCALE GENOMIC DNA]</scope>
    <source>
        <strain evidence="8 9">MAFF 305040</strain>
    </source>
</reference>
<evidence type="ECO:0000256" key="6">
    <source>
        <dbReference type="ARBA" id="ARBA00022833"/>
    </source>
</evidence>
<dbReference type="RefSeq" id="XP_044663192.1">
    <property type="nucleotide sequence ID" value="XM_044807257.1"/>
</dbReference>
<dbReference type="InterPro" id="IPR031127">
    <property type="entry name" value="E3_UB_ligase_RBR"/>
</dbReference>
<gene>
    <name evidence="8" type="ORF">CKM354_001175500</name>
</gene>
<dbReference type="SUPFAM" id="SSF57850">
    <property type="entry name" value="RING/U-box"/>
    <property type="match status" value="1"/>
</dbReference>
<keyword evidence="9" id="KW-1185">Reference proteome</keyword>
<keyword evidence="5" id="KW-0833">Ubl conjugation pathway</keyword>
<feature type="domain" description="RING-type" evidence="7">
    <location>
        <begin position="21"/>
        <end position="233"/>
    </location>
</feature>